<gene>
    <name evidence="7" type="ORF">QJS35_13090</name>
</gene>
<proteinExistence type="predicted"/>
<comment type="caution">
    <text evidence="7">The sequence shown here is derived from an EMBL/GenBank/DDBJ whole genome shotgun (WGS) entry which is preliminary data.</text>
</comment>
<accession>A0ABV1KTJ3</accession>
<feature type="domain" description="Rieske" evidence="6">
    <location>
        <begin position="13"/>
        <end position="116"/>
    </location>
</feature>
<evidence type="ECO:0000259" key="6">
    <source>
        <dbReference type="PROSITE" id="PS51296"/>
    </source>
</evidence>
<sequence length="326" mass="37060">MTADLSPALLEQWYPALLSSELHDKPVSTMLFGKQIVLFRTSKGVHAFKDLCIHRGVPLSLGRVENDELVCAYHGWRYNGCGDCVKIPSLPVERAIPDKAKASTYSCIERFGLIWICIGSPKDSVPAFFPYLNEELKVVLMGPYELAAAGPRIVENFLDVSHLMFVHEGLLGDSRFPEIRDYRVNEEVGLLRTDEIVVFQPDADGRGTSMNSHYVYEVYGPFTAALIKRNPDNDEMFHLFLMVLPMTEQKSRAFMLKARNYDKEAPDDAFIAFQDTLIEQDRVMVENQKPELLPLDLQMELHLKCDRMSIAYRQSLKDWGVTFGTA</sequence>
<keyword evidence="7" id="KW-0223">Dioxygenase</keyword>
<evidence type="ECO:0000256" key="5">
    <source>
        <dbReference type="ARBA" id="ARBA00023014"/>
    </source>
</evidence>
<dbReference type="Pfam" id="PF19112">
    <property type="entry name" value="VanA_C"/>
    <property type="match status" value="1"/>
</dbReference>
<evidence type="ECO:0000256" key="2">
    <source>
        <dbReference type="ARBA" id="ARBA00022723"/>
    </source>
</evidence>
<dbReference type="EC" id="1.14.13.-" evidence="7"/>
<protein>
    <submittedName>
        <fullName evidence="7">Aromatic ring-hydroxylating dioxygenase subunit alpha</fullName>
        <ecNumber evidence="7">1.14.13.-</ecNumber>
    </submittedName>
</protein>
<keyword evidence="2" id="KW-0479">Metal-binding</keyword>
<dbReference type="Proteomes" id="UP001493487">
    <property type="component" value="Unassembled WGS sequence"/>
</dbReference>
<dbReference type="InterPro" id="IPR044043">
    <property type="entry name" value="VanA_C_cat"/>
</dbReference>
<dbReference type="EMBL" id="JASKHM010000007">
    <property type="protein sequence ID" value="MEQ4483327.1"/>
    <property type="molecule type" value="Genomic_DNA"/>
</dbReference>
<organism evidence="7 8">
    <name type="scientific">Cohnella silvisoli</name>
    <dbReference type="NCBI Taxonomy" id="2873699"/>
    <lineage>
        <taxon>Bacteria</taxon>
        <taxon>Bacillati</taxon>
        <taxon>Bacillota</taxon>
        <taxon>Bacilli</taxon>
        <taxon>Bacillales</taxon>
        <taxon>Paenibacillaceae</taxon>
        <taxon>Cohnella</taxon>
    </lineage>
</organism>
<keyword evidence="5" id="KW-0411">Iron-sulfur</keyword>
<reference evidence="7 8" key="1">
    <citation type="journal article" date="2023" name="Genome Announc.">
        <title>Pan-Genome Analyses of the Genus Cohnella and Proposal of the Novel Species Cohnella silvisoli sp. nov., Isolated from Forest Soil.</title>
        <authorList>
            <person name="Wang C."/>
            <person name="Mao L."/>
            <person name="Bao G."/>
            <person name="Zhu H."/>
        </authorList>
    </citation>
    <scope>NUCLEOTIDE SEQUENCE [LARGE SCALE GENOMIC DNA]</scope>
    <source>
        <strain evidence="7 8">NL03-T5-1</strain>
    </source>
</reference>
<evidence type="ECO:0000256" key="1">
    <source>
        <dbReference type="ARBA" id="ARBA00022714"/>
    </source>
</evidence>
<dbReference type="PROSITE" id="PS00570">
    <property type="entry name" value="RING_HYDROXYL_ALPHA"/>
    <property type="match status" value="1"/>
</dbReference>
<dbReference type="Gene3D" id="2.102.10.10">
    <property type="entry name" value="Rieske [2Fe-2S] iron-sulphur domain"/>
    <property type="match status" value="1"/>
</dbReference>
<keyword evidence="8" id="KW-1185">Reference proteome</keyword>
<dbReference type="InterPro" id="IPR017941">
    <property type="entry name" value="Rieske_2Fe-2S"/>
</dbReference>
<evidence type="ECO:0000256" key="4">
    <source>
        <dbReference type="ARBA" id="ARBA00023004"/>
    </source>
</evidence>
<keyword evidence="4" id="KW-0408">Iron</keyword>
<dbReference type="InterPro" id="IPR015881">
    <property type="entry name" value="ARHD_Rieske_2Fe_2S"/>
</dbReference>
<dbReference type="SUPFAM" id="SSF50022">
    <property type="entry name" value="ISP domain"/>
    <property type="match status" value="1"/>
</dbReference>
<dbReference type="RefSeq" id="WP_232185933.1">
    <property type="nucleotide sequence ID" value="NZ_JAIOAP010000006.1"/>
</dbReference>
<dbReference type="PANTHER" id="PTHR21266">
    <property type="entry name" value="IRON-SULFUR DOMAIN CONTAINING PROTEIN"/>
    <property type="match status" value="1"/>
</dbReference>
<dbReference type="InterPro" id="IPR050584">
    <property type="entry name" value="Cholesterol_7-desaturase"/>
</dbReference>
<dbReference type="InterPro" id="IPR036922">
    <property type="entry name" value="Rieske_2Fe-2S_sf"/>
</dbReference>
<dbReference type="SUPFAM" id="SSF55961">
    <property type="entry name" value="Bet v1-like"/>
    <property type="match status" value="1"/>
</dbReference>
<name>A0ABV1KTJ3_9BACL</name>
<evidence type="ECO:0000313" key="8">
    <source>
        <dbReference type="Proteomes" id="UP001493487"/>
    </source>
</evidence>
<dbReference type="PANTHER" id="PTHR21266:SF57">
    <property type="entry name" value="3-CHLOROBENZOATE-3,4-DIOXYGENASE"/>
    <property type="match status" value="1"/>
</dbReference>
<evidence type="ECO:0000313" key="7">
    <source>
        <dbReference type="EMBL" id="MEQ4483327.1"/>
    </source>
</evidence>
<evidence type="ECO:0000256" key="3">
    <source>
        <dbReference type="ARBA" id="ARBA00023002"/>
    </source>
</evidence>
<dbReference type="Pfam" id="PF00355">
    <property type="entry name" value="Rieske"/>
    <property type="match status" value="1"/>
</dbReference>
<dbReference type="PROSITE" id="PS51296">
    <property type="entry name" value="RIESKE"/>
    <property type="match status" value="1"/>
</dbReference>
<dbReference type="GO" id="GO:0051213">
    <property type="term" value="F:dioxygenase activity"/>
    <property type="evidence" value="ECO:0007669"/>
    <property type="project" value="UniProtKB-KW"/>
</dbReference>
<keyword evidence="1" id="KW-0001">2Fe-2S</keyword>
<keyword evidence="3 7" id="KW-0560">Oxidoreductase</keyword>
<dbReference type="Gene3D" id="3.90.380.10">
    <property type="entry name" value="Naphthalene 1,2-dioxygenase Alpha Subunit, Chain A, domain 1"/>
    <property type="match status" value="1"/>
</dbReference>